<organism evidence="1 2">
    <name type="scientific">Sphingomonas faeni</name>
    <dbReference type="NCBI Taxonomy" id="185950"/>
    <lineage>
        <taxon>Bacteria</taxon>
        <taxon>Pseudomonadati</taxon>
        <taxon>Pseudomonadota</taxon>
        <taxon>Alphaproteobacteria</taxon>
        <taxon>Sphingomonadales</taxon>
        <taxon>Sphingomonadaceae</taxon>
        <taxon>Sphingomonas</taxon>
    </lineage>
</organism>
<comment type="caution">
    <text evidence="1">The sequence shown here is derived from an EMBL/GenBank/DDBJ whole genome shotgun (WGS) entry which is preliminary data.</text>
</comment>
<reference evidence="1 2" key="1">
    <citation type="submission" date="2018-04" db="EMBL/GenBank/DDBJ databases">
        <title>Genomic Encyclopedia of Type Strains, Phase III (KMG-III): the genomes of soil and plant-associated and newly described type strains.</title>
        <authorList>
            <person name="Whitman W."/>
        </authorList>
    </citation>
    <scope>NUCLEOTIDE SEQUENCE [LARGE SCALE GENOMIC DNA]</scope>
    <source>
        <strain evidence="1 2">MA-olki</strain>
    </source>
</reference>
<name>A0A2T5TW84_9SPHN</name>
<dbReference type="AlphaFoldDB" id="A0A2T5TW84"/>
<protein>
    <submittedName>
        <fullName evidence="1">Uncharacterized protein</fullName>
    </submittedName>
</protein>
<dbReference type="EMBL" id="QAYE01000020">
    <property type="protein sequence ID" value="PTW43493.1"/>
    <property type="molecule type" value="Genomic_DNA"/>
</dbReference>
<proteinExistence type="predicted"/>
<dbReference type="Proteomes" id="UP000244013">
    <property type="component" value="Unassembled WGS sequence"/>
</dbReference>
<sequence length="32" mass="3701">MVQPYKYIVEIWTSESDGFVANPMHQMLGLDT</sequence>
<evidence type="ECO:0000313" key="2">
    <source>
        <dbReference type="Proteomes" id="UP000244013"/>
    </source>
</evidence>
<gene>
    <name evidence="1" type="ORF">C8J25_1207</name>
</gene>
<evidence type="ECO:0000313" key="1">
    <source>
        <dbReference type="EMBL" id="PTW43493.1"/>
    </source>
</evidence>
<accession>A0A2T5TW84</accession>